<organism evidence="1">
    <name type="scientific">viral metagenome</name>
    <dbReference type="NCBI Taxonomy" id="1070528"/>
    <lineage>
        <taxon>unclassified sequences</taxon>
        <taxon>metagenomes</taxon>
        <taxon>organismal metagenomes</taxon>
    </lineage>
</organism>
<gene>
    <name evidence="1" type="ORF">TM448A00604_0020</name>
    <name evidence="2" type="ORF">TM448B00314_0047</name>
</gene>
<dbReference type="EMBL" id="MT144032">
    <property type="protein sequence ID" value="QJA47125.1"/>
    <property type="molecule type" value="Genomic_DNA"/>
</dbReference>
<protein>
    <submittedName>
        <fullName evidence="1">Uncharacterized protein</fullName>
    </submittedName>
</protein>
<reference evidence="1" key="1">
    <citation type="submission" date="2020-03" db="EMBL/GenBank/DDBJ databases">
        <title>The deep terrestrial virosphere.</title>
        <authorList>
            <person name="Holmfeldt K."/>
            <person name="Nilsson E."/>
            <person name="Simone D."/>
            <person name="Lopez-Fernandez M."/>
            <person name="Wu X."/>
            <person name="de Brujin I."/>
            <person name="Lundin D."/>
            <person name="Andersson A."/>
            <person name="Bertilsson S."/>
            <person name="Dopson M."/>
        </authorList>
    </citation>
    <scope>NUCLEOTIDE SEQUENCE</scope>
    <source>
        <strain evidence="1">TM448A00604</strain>
        <strain evidence="2">TM448B00314</strain>
    </source>
</reference>
<proteinExistence type="predicted"/>
<name>A0A6H1ZIM7_9ZZZZ</name>
<sequence length="141" mass="14240">MVEQYGLNAIGEVKASPTTYSLLARLKDLLTGIVLAAGTAVIGKVGHDTTGIGDGVTVVATAGTDVALATTTTAKFVIIQAQTDNTSTIAVGATGVDATVATGTGVVLYPGDIIILAVDDLADVYIDSLVSGEGVRYTYFT</sequence>
<evidence type="ECO:0000313" key="1">
    <source>
        <dbReference type="EMBL" id="QJA47125.1"/>
    </source>
</evidence>
<accession>A0A6H1ZIM7</accession>
<evidence type="ECO:0000313" key="2">
    <source>
        <dbReference type="EMBL" id="QJH94987.1"/>
    </source>
</evidence>
<dbReference type="EMBL" id="MT144610">
    <property type="protein sequence ID" value="QJH94987.1"/>
    <property type="molecule type" value="Genomic_DNA"/>
</dbReference>
<dbReference type="AlphaFoldDB" id="A0A6H1ZIM7"/>